<name>A0A017SJ36_ASPRC</name>
<evidence type="ECO:0000256" key="1">
    <source>
        <dbReference type="SAM" id="MobiDB-lite"/>
    </source>
</evidence>
<gene>
    <name evidence="2" type="ORF">EURHEDRAFT_344166</name>
</gene>
<dbReference type="RefSeq" id="XP_040640646.1">
    <property type="nucleotide sequence ID" value="XM_040778415.1"/>
</dbReference>
<accession>A0A017SJ36</accession>
<feature type="compositionally biased region" description="Basic residues" evidence="1">
    <location>
        <begin position="61"/>
        <end position="71"/>
    </location>
</feature>
<evidence type="ECO:0000313" key="3">
    <source>
        <dbReference type="Proteomes" id="UP000019804"/>
    </source>
</evidence>
<dbReference type="GeneID" id="63693539"/>
<proteinExistence type="predicted"/>
<dbReference type="EMBL" id="KK088417">
    <property type="protein sequence ID" value="EYE96958.1"/>
    <property type="molecule type" value="Genomic_DNA"/>
</dbReference>
<dbReference type="AlphaFoldDB" id="A0A017SJ36"/>
<feature type="region of interest" description="Disordered" evidence="1">
    <location>
        <begin position="61"/>
        <end position="108"/>
    </location>
</feature>
<dbReference type="HOGENOM" id="CLU_2196389_0_0_1"/>
<evidence type="ECO:0000313" key="2">
    <source>
        <dbReference type="EMBL" id="EYE96958.1"/>
    </source>
</evidence>
<feature type="compositionally biased region" description="Basic and acidic residues" evidence="1">
    <location>
        <begin position="72"/>
        <end position="108"/>
    </location>
</feature>
<organism evidence="2 3">
    <name type="scientific">Aspergillus ruber (strain CBS 135680)</name>
    <dbReference type="NCBI Taxonomy" id="1388766"/>
    <lineage>
        <taxon>Eukaryota</taxon>
        <taxon>Fungi</taxon>
        <taxon>Dikarya</taxon>
        <taxon>Ascomycota</taxon>
        <taxon>Pezizomycotina</taxon>
        <taxon>Eurotiomycetes</taxon>
        <taxon>Eurotiomycetidae</taxon>
        <taxon>Eurotiales</taxon>
        <taxon>Aspergillaceae</taxon>
        <taxon>Aspergillus</taxon>
        <taxon>Aspergillus subgen. Aspergillus</taxon>
    </lineage>
</organism>
<reference evidence="3" key="1">
    <citation type="journal article" date="2014" name="Nat. Commun.">
        <title>Genomic adaptations of the halophilic Dead Sea filamentous fungus Eurotium rubrum.</title>
        <authorList>
            <person name="Kis-Papo T."/>
            <person name="Weig A.R."/>
            <person name="Riley R."/>
            <person name="Persoh D."/>
            <person name="Salamov A."/>
            <person name="Sun H."/>
            <person name="Lipzen A."/>
            <person name="Wasser S.P."/>
            <person name="Rambold G."/>
            <person name="Grigoriev I.V."/>
            <person name="Nevo E."/>
        </authorList>
    </citation>
    <scope>NUCLEOTIDE SEQUENCE [LARGE SCALE GENOMIC DNA]</scope>
    <source>
        <strain evidence="3">CBS 135680</strain>
    </source>
</reference>
<protein>
    <submittedName>
        <fullName evidence="2">Uncharacterized protein</fullName>
    </submittedName>
</protein>
<keyword evidence="3" id="KW-1185">Reference proteome</keyword>
<sequence length="108" mass="12558">MGWLTDRNKESIGGRGRKTALSTEARLTLPSQVQHTKSVFVRVGGRWIVLEGNGDGMRVIRRLKKKKKKKEIKIERMRGGERDKRRAGEGRKGRLESRDCQRRETEQR</sequence>
<dbReference type="Proteomes" id="UP000019804">
    <property type="component" value="Unassembled WGS sequence"/>
</dbReference>